<reference evidence="2 3" key="1">
    <citation type="submission" date="2017-08" db="EMBL/GenBank/DDBJ databases">
        <authorList>
            <person name="de Groot N.N."/>
        </authorList>
    </citation>
    <scope>NUCLEOTIDE SEQUENCE [LARGE SCALE GENOMIC DNA]</scope>
    <source>
        <strain evidence="2 3">HM2</strain>
    </source>
</reference>
<accession>A0A380S8J4</accession>
<evidence type="ECO:0000259" key="1">
    <source>
        <dbReference type="Pfam" id="PF14394"/>
    </source>
</evidence>
<dbReference type="EMBL" id="UHJL01000004">
    <property type="protein sequence ID" value="SUQ25844.1"/>
    <property type="molecule type" value="Genomic_DNA"/>
</dbReference>
<proteinExistence type="predicted"/>
<dbReference type="AlphaFoldDB" id="A0A380S8J4"/>
<dbReference type="InterPro" id="IPR011873">
    <property type="entry name" value="CHP02147"/>
</dbReference>
<gene>
    <name evidence="2" type="ORF">SAMN05661053_2639</name>
</gene>
<dbReference type="RefSeq" id="WP_109573494.1">
    <property type="nucleotide sequence ID" value="NZ_UHJL01000004.1"/>
</dbReference>
<name>A0A380S8J4_FIBSU</name>
<dbReference type="NCBIfam" id="TIGR02147">
    <property type="entry name" value="Fsuc_second"/>
    <property type="match status" value="1"/>
</dbReference>
<evidence type="ECO:0000313" key="2">
    <source>
        <dbReference type="EMBL" id="SUQ25844.1"/>
    </source>
</evidence>
<sequence>MKPITEYQDYRKYMLDYFDWRKRSSAFSWREFSKIAGFSSPSYLKLVCDGKSSLSRVGVPLVAAAMDLNEFEQEYFKFMVEFTNAKDDDKKKEAFLKMKGLANEQRARVLDADAFDYYESAVNSVVRELAPLMPGALPGEIAKKIKHTFTAQQVRDSLKLLVKLDLLKALGENVYEQTDKVITGSGDALKLALRSMNGQMIDLAREAIEKIAPGERNISGVTIGVDEATVIRLSEEVDHFRKRVIAIAGESKKINQVYRLNLQLFPLTEKV</sequence>
<organism evidence="2 3">
    <name type="scientific">Fibrobacter succinogenes</name>
    <name type="common">Bacteroides succinogenes</name>
    <dbReference type="NCBI Taxonomy" id="833"/>
    <lineage>
        <taxon>Bacteria</taxon>
        <taxon>Pseudomonadati</taxon>
        <taxon>Fibrobacterota</taxon>
        <taxon>Fibrobacteria</taxon>
        <taxon>Fibrobacterales</taxon>
        <taxon>Fibrobacteraceae</taxon>
        <taxon>Fibrobacter</taxon>
    </lineage>
</organism>
<dbReference type="Proteomes" id="UP000255423">
    <property type="component" value="Unassembled WGS sequence"/>
</dbReference>
<evidence type="ECO:0000313" key="3">
    <source>
        <dbReference type="Proteomes" id="UP000255423"/>
    </source>
</evidence>
<protein>
    <submittedName>
        <fullName evidence="2">TIGR02147 family protein</fullName>
    </submittedName>
</protein>
<dbReference type="Pfam" id="PF14394">
    <property type="entry name" value="DUF4423"/>
    <property type="match status" value="1"/>
</dbReference>
<feature type="domain" description="DUF4423" evidence="1">
    <location>
        <begin position="103"/>
        <end position="267"/>
    </location>
</feature>
<dbReference type="InterPro" id="IPR025537">
    <property type="entry name" value="DUF4423"/>
</dbReference>